<comment type="caution">
    <text evidence="2">The sequence shown here is derived from an EMBL/GenBank/DDBJ whole genome shotgun (WGS) entry which is preliminary data.</text>
</comment>
<evidence type="ECO:0000313" key="3">
    <source>
        <dbReference type="Proteomes" id="UP000016064"/>
    </source>
</evidence>
<feature type="chain" id="PRO_5046610711" evidence="1">
    <location>
        <begin position="22"/>
        <end position="55"/>
    </location>
</feature>
<proteinExistence type="predicted"/>
<keyword evidence="1" id="KW-0732">Signal</keyword>
<keyword evidence="3" id="KW-1185">Reference proteome</keyword>
<gene>
    <name evidence="2" type="ORF">H359_0398</name>
</gene>
<organism evidence="2 3">
    <name type="scientific">Chlamydia ibidis 10-1398/6</name>
    <dbReference type="NCBI Taxonomy" id="1046581"/>
    <lineage>
        <taxon>Bacteria</taxon>
        <taxon>Pseudomonadati</taxon>
        <taxon>Chlamydiota</taxon>
        <taxon>Chlamydiia</taxon>
        <taxon>Chlamydiales</taxon>
        <taxon>Chlamydiaceae</taxon>
        <taxon>Chlamydia/Chlamydophila group</taxon>
        <taxon>Chlamydia</taxon>
    </lineage>
</organism>
<dbReference type="Proteomes" id="UP000016064">
    <property type="component" value="Unassembled WGS sequence"/>
</dbReference>
<sequence>MKKKICVFFLFSVLFSLESWGHEEAKQTEFEHIHEIDPYGPTVCPFGLLECPDCG</sequence>
<feature type="signal peptide" evidence="1">
    <location>
        <begin position="1"/>
        <end position="21"/>
    </location>
</feature>
<dbReference type="EMBL" id="APJW01000001">
    <property type="protein sequence ID" value="EQM63025.1"/>
    <property type="molecule type" value="Genomic_DNA"/>
</dbReference>
<dbReference type="RefSeq" id="WP_020370353.1">
    <property type="nucleotide sequence ID" value="NZ_APJW01000001.1"/>
</dbReference>
<name>A0ABP2XH53_9CHLA</name>
<evidence type="ECO:0000313" key="2">
    <source>
        <dbReference type="EMBL" id="EQM63025.1"/>
    </source>
</evidence>
<accession>A0ABP2XH53</accession>
<reference evidence="2 3" key="1">
    <citation type="submission" date="2013-07" db="EMBL/GenBank/DDBJ databases">
        <title>Isolation of a new Chlamydia species from the feral Sacred Ibis (Threskiornis aethiopicus): Chlamydia ibidis.</title>
        <authorList>
            <person name="Vorimore F."/>
            <person name="Hsia R.-C."/>
            <person name="Huot-Creasy H."/>
            <person name="Bastian S."/>
            <person name="Deruyter L."/>
            <person name="Passet A."/>
            <person name="Sachse K."/>
            <person name="Bavoil P."/>
            <person name="Myers G."/>
            <person name="Laroucau K."/>
        </authorList>
    </citation>
    <scope>NUCLEOTIDE SEQUENCE [LARGE SCALE GENOMIC DNA]</scope>
    <source>
        <strain evidence="2 3">10-1398/6</strain>
    </source>
</reference>
<protein>
    <submittedName>
        <fullName evidence="2">Uncharacterized protein</fullName>
    </submittedName>
</protein>
<evidence type="ECO:0000256" key="1">
    <source>
        <dbReference type="SAM" id="SignalP"/>
    </source>
</evidence>